<proteinExistence type="predicted"/>
<name>A0A2H3CY91_ARMGA</name>
<evidence type="ECO:0000313" key="1">
    <source>
        <dbReference type="EMBL" id="PBK81063.1"/>
    </source>
</evidence>
<sequence>MSSSSSSDVKSTLSKSVSELPGYQINVKNQDILDKDFSLTTVESGDETDALVERWWMCQPDLLEEEDECHQKEYWLSSVLEWRNVWHTVMSWLSSLTLDSISLIHNISDDEKATTVSGPFDNINGWREDHRFMTMGSTLVPMYSTVLDELVIYDQEDQSSSSLKRIIDAMAGTLEDDMPSHVTLSGDETLMKRLDSRYVISQYRKIYGTVGANLWRTQVSEVYSYPHNLANSKEQDTVPTLQQFQQLKTLCFKLNLVSDSLSWILEVTQSWSSSGKQQICL</sequence>
<protein>
    <submittedName>
        <fullName evidence="1">Uncharacterized protein</fullName>
    </submittedName>
</protein>
<gene>
    <name evidence="1" type="ORF">ARMGADRAFT_1039559</name>
</gene>
<reference evidence="2" key="1">
    <citation type="journal article" date="2017" name="Nat. Ecol. Evol.">
        <title>Genome expansion and lineage-specific genetic innovations in the forest pathogenic fungi Armillaria.</title>
        <authorList>
            <person name="Sipos G."/>
            <person name="Prasanna A.N."/>
            <person name="Walter M.C."/>
            <person name="O'Connor E."/>
            <person name="Balint B."/>
            <person name="Krizsan K."/>
            <person name="Kiss B."/>
            <person name="Hess J."/>
            <person name="Varga T."/>
            <person name="Slot J."/>
            <person name="Riley R."/>
            <person name="Boka B."/>
            <person name="Rigling D."/>
            <person name="Barry K."/>
            <person name="Lee J."/>
            <person name="Mihaltcheva S."/>
            <person name="LaButti K."/>
            <person name="Lipzen A."/>
            <person name="Waldron R."/>
            <person name="Moloney N.M."/>
            <person name="Sperisen C."/>
            <person name="Kredics L."/>
            <person name="Vagvoelgyi C."/>
            <person name="Patrignani A."/>
            <person name="Fitzpatrick D."/>
            <person name="Nagy I."/>
            <person name="Doyle S."/>
            <person name="Anderson J.B."/>
            <person name="Grigoriev I.V."/>
            <person name="Gueldener U."/>
            <person name="Muensterkoetter M."/>
            <person name="Nagy L.G."/>
        </authorList>
    </citation>
    <scope>NUCLEOTIDE SEQUENCE [LARGE SCALE GENOMIC DNA]</scope>
    <source>
        <strain evidence="2">Ar21-2</strain>
    </source>
</reference>
<dbReference type="InParanoid" id="A0A2H3CY91"/>
<accession>A0A2H3CY91</accession>
<evidence type="ECO:0000313" key="2">
    <source>
        <dbReference type="Proteomes" id="UP000217790"/>
    </source>
</evidence>
<dbReference type="AlphaFoldDB" id="A0A2H3CY91"/>
<keyword evidence="2" id="KW-1185">Reference proteome</keyword>
<organism evidence="1 2">
    <name type="scientific">Armillaria gallica</name>
    <name type="common">Bulbous honey fungus</name>
    <name type="synonym">Armillaria bulbosa</name>
    <dbReference type="NCBI Taxonomy" id="47427"/>
    <lineage>
        <taxon>Eukaryota</taxon>
        <taxon>Fungi</taxon>
        <taxon>Dikarya</taxon>
        <taxon>Basidiomycota</taxon>
        <taxon>Agaricomycotina</taxon>
        <taxon>Agaricomycetes</taxon>
        <taxon>Agaricomycetidae</taxon>
        <taxon>Agaricales</taxon>
        <taxon>Marasmiineae</taxon>
        <taxon>Physalacriaceae</taxon>
        <taxon>Armillaria</taxon>
    </lineage>
</organism>
<dbReference type="Proteomes" id="UP000217790">
    <property type="component" value="Unassembled WGS sequence"/>
</dbReference>
<dbReference type="EMBL" id="KZ293735">
    <property type="protein sequence ID" value="PBK81063.1"/>
    <property type="molecule type" value="Genomic_DNA"/>
</dbReference>